<keyword evidence="4" id="KW-0378">Hydrolase</keyword>
<organism evidence="8 9">
    <name type="scientific">Mycobacterium hippophais</name>
    <dbReference type="NCBI Taxonomy" id="3016340"/>
    <lineage>
        <taxon>Bacteria</taxon>
        <taxon>Bacillati</taxon>
        <taxon>Actinomycetota</taxon>
        <taxon>Actinomycetes</taxon>
        <taxon>Mycobacteriales</taxon>
        <taxon>Mycobacteriaceae</taxon>
        <taxon>Mycobacterium</taxon>
    </lineage>
</organism>
<comment type="caution">
    <text evidence="8">The sequence shown here is derived from an EMBL/GenBank/DDBJ whole genome shotgun (WGS) entry which is preliminary data.</text>
</comment>
<evidence type="ECO:0000259" key="6">
    <source>
        <dbReference type="Pfam" id="PF00754"/>
    </source>
</evidence>
<dbReference type="SMART" id="SM00812">
    <property type="entry name" value="Alpha_L_fucos"/>
    <property type="match status" value="1"/>
</dbReference>
<dbReference type="Gene3D" id="3.20.20.80">
    <property type="entry name" value="Glycosidases"/>
    <property type="match status" value="1"/>
</dbReference>
<name>A0ABT4PRV6_9MYCO</name>
<evidence type="ECO:0000313" key="9">
    <source>
        <dbReference type="Proteomes" id="UP001142153"/>
    </source>
</evidence>
<evidence type="ECO:0000259" key="7">
    <source>
        <dbReference type="Pfam" id="PF01120"/>
    </source>
</evidence>
<keyword evidence="3" id="KW-0732">Signal</keyword>
<dbReference type="InterPro" id="IPR057739">
    <property type="entry name" value="Glyco_hydro_29_N"/>
</dbReference>
<dbReference type="SUPFAM" id="SSF49785">
    <property type="entry name" value="Galactose-binding domain-like"/>
    <property type="match status" value="1"/>
</dbReference>
<feature type="domain" description="Glycoside hydrolase family 29 N-terminal" evidence="7">
    <location>
        <begin position="306"/>
        <end position="615"/>
    </location>
</feature>
<evidence type="ECO:0000256" key="3">
    <source>
        <dbReference type="ARBA" id="ARBA00022729"/>
    </source>
</evidence>
<dbReference type="SUPFAM" id="SSF51126">
    <property type="entry name" value="Pectin lyase-like"/>
    <property type="match status" value="1"/>
</dbReference>
<dbReference type="Pfam" id="PF01120">
    <property type="entry name" value="Alpha_L_fucos"/>
    <property type="match status" value="1"/>
</dbReference>
<dbReference type="SUPFAM" id="SSF51445">
    <property type="entry name" value="(Trans)glycosidases"/>
    <property type="match status" value="1"/>
</dbReference>
<evidence type="ECO:0000256" key="2">
    <source>
        <dbReference type="ARBA" id="ARBA00012662"/>
    </source>
</evidence>
<dbReference type="EC" id="3.2.1.51" evidence="2"/>
<comment type="similarity">
    <text evidence="1">Belongs to the glycosyl hydrolase 29 family.</text>
</comment>
<protein>
    <recommendedName>
        <fullName evidence="2">alpha-L-fucosidase</fullName>
        <ecNumber evidence="2">3.2.1.51</ecNumber>
    </recommendedName>
</protein>
<dbReference type="PANTHER" id="PTHR10030:SF37">
    <property type="entry name" value="ALPHA-L-FUCOSIDASE-RELATED"/>
    <property type="match status" value="1"/>
</dbReference>
<dbReference type="PANTHER" id="PTHR10030">
    <property type="entry name" value="ALPHA-L-FUCOSIDASE"/>
    <property type="match status" value="1"/>
</dbReference>
<evidence type="ECO:0000256" key="1">
    <source>
        <dbReference type="ARBA" id="ARBA00007951"/>
    </source>
</evidence>
<dbReference type="InterPro" id="IPR012334">
    <property type="entry name" value="Pectin_lyas_fold"/>
</dbReference>
<accession>A0ABT4PRV6</accession>
<dbReference type="InterPro" id="IPR011050">
    <property type="entry name" value="Pectin_lyase_fold/virulence"/>
</dbReference>
<dbReference type="Proteomes" id="UP001142153">
    <property type="component" value="Unassembled WGS sequence"/>
</dbReference>
<evidence type="ECO:0000313" key="8">
    <source>
        <dbReference type="EMBL" id="MCZ8379283.1"/>
    </source>
</evidence>
<dbReference type="Pfam" id="PF00754">
    <property type="entry name" value="F5_F8_type_C"/>
    <property type="match status" value="1"/>
</dbReference>
<feature type="domain" description="F5/8 type C" evidence="6">
    <location>
        <begin position="637"/>
        <end position="734"/>
    </location>
</feature>
<keyword evidence="5" id="KW-0326">Glycosidase</keyword>
<evidence type="ECO:0000256" key="4">
    <source>
        <dbReference type="ARBA" id="ARBA00022801"/>
    </source>
</evidence>
<proteinExistence type="inferred from homology"/>
<dbReference type="RefSeq" id="WP_269893984.1">
    <property type="nucleotide sequence ID" value="NZ_JAPZPY010000003.1"/>
</dbReference>
<dbReference type="Gene3D" id="2.160.20.10">
    <property type="entry name" value="Single-stranded right-handed beta-helix, Pectin lyase-like"/>
    <property type="match status" value="1"/>
</dbReference>
<sequence>MSIIASADSSFRSFRSATASVVATLLLLWVSASVACGTQPKAHTDLLLSFQGSVAGAKYIPGPGEHGAGALSVTGAQLEVPGQLTVGGPSSGLAWPVTNLGSAGIGQRMLAEIVVSPGILEQGGTLIDVAGAVRLDVVDAGRVRVVAGTTSREFALPGRTGPERRPVHLGLVTQLDDSGYGVVTVLSEAGRIGEPMDVTGATESQSAISFARGATGSVYGAAVTTGGGGQRFVLGQLPCAPMTTSVVYRVSVTPGECEASILAKASALRPSPQQSRWQERELTAFIHFGVNTYTGLEWGTGDEDPAIFQPTGLDTDQWARVLRDSGFRTAILTVKHHDGFVLYPSRYTTHGVQSSSWAGGGGDVLRSFVDSARRYGLRVGVYLSPADENQFLVGDYANGSVASQRTIPTLTGDDDRDPRGTPTYTLAATDYGTYFLDQLYEVLTEYGPIDEVWLDGAQGRIPADSIENYDYASYFALIRALAPQAAIAISGPDVRWVGNESGVARLDEWSPLAVKYVGPDVPEPQPSLQAASLGSDDDLVRAVEAGASHLVWLPAETDVSLRPGWFWHDEEAAKSVSDLLKIYYESVGRNSTLLLNIPPNPEGRFADADVARLQEWRAALRQDMPADLAVGASAVVAGKPAPEAVDGDLRSAVAVEGDGSGSIEVDLGEPAQVDRVSLSEATAAGGQQVGSFAVDVWSDGGWRQIGSGGTIGHKRIIAMDEPVRASRYRVRITAARAEVSFAGVSLYGHSAESVPAQTDYYVDCSAQTPGTGTMTSPMRSIEALRSVDLPVGATVHVRSGTRCSGSLELWGYGTQDRPARLVAWGDGPEPVLVGAGNTAALRALDYQGWIVEGVSVVDGAGSAPR</sequence>
<dbReference type="InterPro" id="IPR000421">
    <property type="entry name" value="FA58C"/>
</dbReference>
<dbReference type="InterPro" id="IPR017853">
    <property type="entry name" value="GH"/>
</dbReference>
<gene>
    <name evidence="8" type="ORF">O6P37_10445</name>
</gene>
<evidence type="ECO:0000256" key="5">
    <source>
        <dbReference type="ARBA" id="ARBA00023295"/>
    </source>
</evidence>
<dbReference type="Gene3D" id="2.60.120.260">
    <property type="entry name" value="Galactose-binding domain-like"/>
    <property type="match status" value="1"/>
</dbReference>
<dbReference type="InterPro" id="IPR008979">
    <property type="entry name" value="Galactose-bd-like_sf"/>
</dbReference>
<reference evidence="8" key="1">
    <citation type="submission" date="2022-12" db="EMBL/GenBank/DDBJ databases">
        <authorList>
            <person name="Deng Y."/>
            <person name="Zhang Y.-Q."/>
        </authorList>
    </citation>
    <scope>NUCLEOTIDE SEQUENCE</scope>
    <source>
        <strain evidence="8">CPCC 205372</strain>
    </source>
</reference>
<dbReference type="InterPro" id="IPR000933">
    <property type="entry name" value="Glyco_hydro_29"/>
</dbReference>
<dbReference type="EMBL" id="JAPZPY010000003">
    <property type="protein sequence ID" value="MCZ8379283.1"/>
    <property type="molecule type" value="Genomic_DNA"/>
</dbReference>
<keyword evidence="9" id="KW-1185">Reference proteome</keyword>